<gene>
    <name evidence="3" type="ORF">FHP25_04730</name>
</gene>
<dbReference type="InterPro" id="IPR025714">
    <property type="entry name" value="Methyltranfer_dom"/>
</dbReference>
<dbReference type="PANTHER" id="PTHR45128">
    <property type="entry name" value="METHYLTRANSFERASE TYPE 11"/>
    <property type="match status" value="1"/>
</dbReference>
<keyword evidence="3" id="KW-0808">Transferase</keyword>
<organism evidence="3 4">
    <name type="scientific">Vineibacter terrae</name>
    <dbReference type="NCBI Taxonomy" id="2586908"/>
    <lineage>
        <taxon>Bacteria</taxon>
        <taxon>Pseudomonadati</taxon>
        <taxon>Pseudomonadota</taxon>
        <taxon>Alphaproteobacteria</taxon>
        <taxon>Hyphomicrobiales</taxon>
        <taxon>Vineibacter</taxon>
    </lineage>
</organism>
<sequence length="362" mass="38854">MPPEHLHDWRSSMLDEAKLNQFVGQMLGDLGGASSVALVRIGDALGLYRTLHAKGAMTCAALAAQTGAHPRYLREWLSHQAASNYLAYDPATETFALPPEQAMVFAVEDSPVYLMGAFDLMAASLDNQAKVQAAFKTGGGVAWGDQAGCLFCAVARFFRPGYHNHLVSQWLPALDGMSARLERGAKVADVGCGHGWSTVLMAKAFPATEFVGYDFHPGSIEDARAHARAHGVANARFEVATAQDFPEADFDMVTCFDCLHDMGDPAGAAAHIRRSLKDDGTWLVIEPMAGDRLEHNLNPVGRLYYAASTMICVPTSLSQEVGAALGAQAGEAKLREIIGSGGFSRIRRAAETPFSMVLEARP</sequence>
<dbReference type="SUPFAM" id="SSF46785">
    <property type="entry name" value="Winged helix' DNA-binding domain"/>
    <property type="match status" value="1"/>
</dbReference>
<name>A0A5C8PTQ4_9HYPH</name>
<proteinExistence type="predicted"/>
<evidence type="ECO:0000313" key="4">
    <source>
        <dbReference type="Proteomes" id="UP000321638"/>
    </source>
</evidence>
<dbReference type="Gene3D" id="3.40.50.150">
    <property type="entry name" value="Vaccinia Virus protein VP39"/>
    <property type="match status" value="1"/>
</dbReference>
<reference evidence="3 4" key="1">
    <citation type="submission" date="2019-06" db="EMBL/GenBank/DDBJ databases">
        <title>New taxonomy in bacterial strain CC-CFT640, isolated from vineyard.</title>
        <authorList>
            <person name="Lin S.-Y."/>
            <person name="Tsai C.-F."/>
            <person name="Young C.-C."/>
        </authorList>
    </citation>
    <scope>NUCLEOTIDE SEQUENCE [LARGE SCALE GENOMIC DNA]</scope>
    <source>
        <strain evidence="3 4">CC-CFT640</strain>
    </source>
</reference>
<comment type="caution">
    <text evidence="3">The sequence shown here is derived from an EMBL/GenBank/DDBJ whole genome shotgun (WGS) entry which is preliminary data.</text>
</comment>
<dbReference type="InterPro" id="IPR036388">
    <property type="entry name" value="WH-like_DNA-bd_sf"/>
</dbReference>
<dbReference type="Proteomes" id="UP000321638">
    <property type="component" value="Unassembled WGS sequence"/>
</dbReference>
<dbReference type="GO" id="GO:0032259">
    <property type="term" value="P:methylation"/>
    <property type="evidence" value="ECO:0007669"/>
    <property type="project" value="UniProtKB-KW"/>
</dbReference>
<protein>
    <submittedName>
        <fullName evidence="3">Methyltransferase domain-containing protein</fullName>
    </submittedName>
</protein>
<dbReference type="OrthoDB" id="9801363at2"/>
<dbReference type="SUPFAM" id="SSF53335">
    <property type="entry name" value="S-adenosyl-L-methionine-dependent methyltransferases"/>
    <property type="match status" value="1"/>
</dbReference>
<feature type="domain" description="Methyltransferase" evidence="1">
    <location>
        <begin position="182"/>
        <end position="301"/>
    </location>
</feature>
<keyword evidence="3" id="KW-0489">Methyltransferase</keyword>
<dbReference type="EMBL" id="VDUZ01000004">
    <property type="protein sequence ID" value="TXL80341.1"/>
    <property type="molecule type" value="Genomic_DNA"/>
</dbReference>
<evidence type="ECO:0000259" key="1">
    <source>
        <dbReference type="Pfam" id="PF13847"/>
    </source>
</evidence>
<dbReference type="InterPro" id="IPR048711">
    <property type="entry name" value="WHD_Rv2258c"/>
</dbReference>
<feature type="domain" description="S-adenosylmethionine-dependent methyltransferase Rv2258c-like winged HTH" evidence="2">
    <location>
        <begin position="37"/>
        <end position="104"/>
    </location>
</feature>
<dbReference type="Pfam" id="PF21320">
    <property type="entry name" value="WHD_Rv2258c"/>
    <property type="match status" value="1"/>
</dbReference>
<dbReference type="CDD" id="cd02440">
    <property type="entry name" value="AdoMet_MTases"/>
    <property type="match status" value="1"/>
</dbReference>
<dbReference type="InterPro" id="IPR036390">
    <property type="entry name" value="WH_DNA-bd_sf"/>
</dbReference>
<dbReference type="InterPro" id="IPR029063">
    <property type="entry name" value="SAM-dependent_MTases_sf"/>
</dbReference>
<keyword evidence="4" id="KW-1185">Reference proteome</keyword>
<dbReference type="AlphaFoldDB" id="A0A5C8PTQ4"/>
<evidence type="ECO:0000259" key="2">
    <source>
        <dbReference type="Pfam" id="PF21320"/>
    </source>
</evidence>
<dbReference type="GO" id="GO:0008168">
    <property type="term" value="F:methyltransferase activity"/>
    <property type="evidence" value="ECO:0007669"/>
    <property type="project" value="UniProtKB-KW"/>
</dbReference>
<dbReference type="Pfam" id="PF13847">
    <property type="entry name" value="Methyltransf_31"/>
    <property type="match status" value="1"/>
</dbReference>
<dbReference type="Gene3D" id="1.10.10.10">
    <property type="entry name" value="Winged helix-like DNA-binding domain superfamily/Winged helix DNA-binding domain"/>
    <property type="match status" value="1"/>
</dbReference>
<dbReference type="InterPro" id="IPR053173">
    <property type="entry name" value="SAM-binding_MTase"/>
</dbReference>
<accession>A0A5C8PTQ4</accession>
<evidence type="ECO:0000313" key="3">
    <source>
        <dbReference type="EMBL" id="TXL80341.1"/>
    </source>
</evidence>
<dbReference type="PANTHER" id="PTHR45128:SF2">
    <property type="entry name" value="METHYLTRANSFERASE DOMAIN-CONTAINING PROTEIN"/>
    <property type="match status" value="1"/>
</dbReference>